<feature type="non-terminal residue" evidence="2">
    <location>
        <position position="1"/>
    </location>
</feature>
<evidence type="ECO:0000313" key="2">
    <source>
        <dbReference type="EMBL" id="KAK3097433.1"/>
    </source>
</evidence>
<dbReference type="Proteomes" id="UP001186944">
    <property type="component" value="Unassembled WGS sequence"/>
</dbReference>
<dbReference type="Pfam" id="PF00557">
    <property type="entry name" value="Peptidase_M24"/>
    <property type="match status" value="1"/>
</dbReference>
<dbReference type="PANTHER" id="PTHR43763">
    <property type="entry name" value="XAA-PRO AMINOPEPTIDASE 1"/>
    <property type="match status" value="1"/>
</dbReference>
<dbReference type="InterPro" id="IPR036005">
    <property type="entry name" value="Creatinase/aminopeptidase-like"/>
</dbReference>
<feature type="domain" description="Peptidase M24" evidence="1">
    <location>
        <begin position="5"/>
        <end position="132"/>
    </location>
</feature>
<accession>A0AA88Y3L5</accession>
<sequence length="134" mass="15147">YRRSQLYSRGLSFGSISGSGSNGAIIHYVPSNLTDKRITTDQVYLLDSGGQYLDGTTDVTRTLHFGTPSDYEKECYTRVFMGHCDLARIEWQYGLYGRDMDLLARRPLWEAGLIYRHGTGHGIGMYLSVHEGRT</sequence>
<name>A0AA88Y3L5_PINIB</name>
<dbReference type="AlphaFoldDB" id="A0AA88Y3L5"/>
<dbReference type="Gene3D" id="3.90.230.10">
    <property type="entry name" value="Creatinase/methionine aminopeptidase superfamily"/>
    <property type="match status" value="1"/>
</dbReference>
<proteinExistence type="predicted"/>
<evidence type="ECO:0000259" key="1">
    <source>
        <dbReference type="Pfam" id="PF00557"/>
    </source>
</evidence>
<dbReference type="SUPFAM" id="SSF55920">
    <property type="entry name" value="Creatinase/aminopeptidase"/>
    <property type="match status" value="1"/>
</dbReference>
<gene>
    <name evidence="2" type="ORF">FSP39_009611</name>
</gene>
<reference evidence="2" key="1">
    <citation type="submission" date="2019-08" db="EMBL/GenBank/DDBJ databases">
        <title>The improved chromosome-level genome for the pearl oyster Pinctada fucata martensii using PacBio sequencing and Hi-C.</title>
        <authorList>
            <person name="Zheng Z."/>
        </authorList>
    </citation>
    <scope>NUCLEOTIDE SEQUENCE</scope>
    <source>
        <strain evidence="2">ZZ-2019</strain>
        <tissue evidence="2">Adductor muscle</tissue>
    </source>
</reference>
<evidence type="ECO:0000313" key="3">
    <source>
        <dbReference type="Proteomes" id="UP001186944"/>
    </source>
</evidence>
<keyword evidence="3" id="KW-1185">Reference proteome</keyword>
<dbReference type="InterPro" id="IPR050422">
    <property type="entry name" value="X-Pro_aminopeptidase_P"/>
</dbReference>
<dbReference type="InterPro" id="IPR000994">
    <property type="entry name" value="Pept_M24"/>
</dbReference>
<dbReference type="PANTHER" id="PTHR43763:SF18">
    <property type="entry name" value="XAA-PRO AMINOPEPTIDASE 1"/>
    <property type="match status" value="1"/>
</dbReference>
<protein>
    <recommendedName>
        <fullName evidence="1">Peptidase M24 domain-containing protein</fullName>
    </recommendedName>
</protein>
<organism evidence="2 3">
    <name type="scientific">Pinctada imbricata</name>
    <name type="common">Atlantic pearl-oyster</name>
    <name type="synonym">Pinctada martensii</name>
    <dbReference type="NCBI Taxonomy" id="66713"/>
    <lineage>
        <taxon>Eukaryota</taxon>
        <taxon>Metazoa</taxon>
        <taxon>Spiralia</taxon>
        <taxon>Lophotrochozoa</taxon>
        <taxon>Mollusca</taxon>
        <taxon>Bivalvia</taxon>
        <taxon>Autobranchia</taxon>
        <taxon>Pteriomorphia</taxon>
        <taxon>Pterioida</taxon>
        <taxon>Pterioidea</taxon>
        <taxon>Pteriidae</taxon>
        <taxon>Pinctada</taxon>
    </lineage>
</organism>
<dbReference type="EMBL" id="VSWD01000007">
    <property type="protein sequence ID" value="KAK3097433.1"/>
    <property type="molecule type" value="Genomic_DNA"/>
</dbReference>
<comment type="caution">
    <text evidence="2">The sequence shown here is derived from an EMBL/GenBank/DDBJ whole genome shotgun (WGS) entry which is preliminary data.</text>
</comment>